<dbReference type="GO" id="GO:0016460">
    <property type="term" value="C:myosin II complex"/>
    <property type="evidence" value="ECO:0007669"/>
    <property type="project" value="TreeGrafter"/>
</dbReference>
<dbReference type="InterPro" id="IPR008989">
    <property type="entry name" value="Myosin_S1_N"/>
</dbReference>
<evidence type="ECO:0000256" key="10">
    <source>
        <dbReference type="ARBA" id="ARBA00023179"/>
    </source>
</evidence>
<dbReference type="Proteomes" id="UP000183832">
    <property type="component" value="Unassembled WGS sequence"/>
</dbReference>
<dbReference type="STRING" id="568069.A0A1J1HZB1"/>
<dbReference type="GO" id="GO:0048513">
    <property type="term" value="P:animal organ development"/>
    <property type="evidence" value="ECO:0007669"/>
    <property type="project" value="UniProtKB-ARBA"/>
</dbReference>
<protein>
    <submittedName>
        <fullName evidence="18">CLUMA_CG006906, isoform B</fullName>
    </submittedName>
</protein>
<dbReference type="GO" id="GO:0031033">
    <property type="term" value="P:myosin filament organization"/>
    <property type="evidence" value="ECO:0007669"/>
    <property type="project" value="UniProtKB-ARBA"/>
</dbReference>
<dbReference type="Gene3D" id="1.20.5.370">
    <property type="match status" value="4"/>
</dbReference>
<dbReference type="FunFam" id="1.20.5.340:FF:000025">
    <property type="entry name" value="Myosin heavy chain, isoform G"/>
    <property type="match status" value="1"/>
</dbReference>
<dbReference type="GO" id="GO:0000146">
    <property type="term" value="F:microfilament motor activity"/>
    <property type="evidence" value="ECO:0007669"/>
    <property type="project" value="TreeGrafter"/>
</dbReference>
<dbReference type="SMART" id="SM00242">
    <property type="entry name" value="MYSc"/>
    <property type="match status" value="1"/>
</dbReference>
<dbReference type="Gene3D" id="6.20.240.20">
    <property type="match status" value="1"/>
</dbReference>
<dbReference type="Gene3D" id="3.40.850.10">
    <property type="entry name" value="Kinesin motor domain"/>
    <property type="match status" value="3"/>
</dbReference>
<evidence type="ECO:0000256" key="9">
    <source>
        <dbReference type="ARBA" id="ARBA00023175"/>
    </source>
</evidence>
<dbReference type="GO" id="GO:0006936">
    <property type="term" value="P:muscle contraction"/>
    <property type="evidence" value="ECO:0007669"/>
    <property type="project" value="TreeGrafter"/>
</dbReference>
<comment type="subcellular location">
    <subcellularLocation>
        <location evidence="1">Cytoplasm</location>
        <location evidence="1">Myofibril</location>
    </subcellularLocation>
</comment>
<dbReference type="Pfam" id="PF01576">
    <property type="entry name" value="Myosin_tail_1"/>
    <property type="match status" value="2"/>
</dbReference>
<evidence type="ECO:0000256" key="12">
    <source>
        <dbReference type="ARBA" id="ARBA00038612"/>
    </source>
</evidence>
<dbReference type="FunFam" id="1.20.58.530:FF:000001">
    <property type="entry name" value="Myosin heavy chain"/>
    <property type="match status" value="1"/>
</dbReference>
<dbReference type="GO" id="GO:0042802">
    <property type="term" value="F:identical protein binding"/>
    <property type="evidence" value="ECO:0007669"/>
    <property type="project" value="UniProtKB-ARBA"/>
</dbReference>
<dbReference type="GO" id="GO:0030017">
    <property type="term" value="C:sarcomere"/>
    <property type="evidence" value="ECO:0007669"/>
    <property type="project" value="UniProtKB-ARBA"/>
</dbReference>
<evidence type="ECO:0000256" key="1">
    <source>
        <dbReference type="ARBA" id="ARBA00004657"/>
    </source>
</evidence>
<evidence type="ECO:0000256" key="13">
    <source>
        <dbReference type="PROSITE-ProRule" id="PRU00782"/>
    </source>
</evidence>
<dbReference type="FunFam" id="1.20.5.370:FF:000010">
    <property type="entry name" value="Myosin heavy chain, isoform G"/>
    <property type="match status" value="1"/>
</dbReference>
<dbReference type="FunFam" id="1.20.5.340:FF:000038">
    <property type="entry name" value="Myosin heavy chain muscle"/>
    <property type="match status" value="1"/>
</dbReference>
<evidence type="ECO:0000256" key="15">
    <source>
        <dbReference type="SAM" id="MobiDB-lite"/>
    </source>
</evidence>
<keyword evidence="7 14" id="KW-0175">Coiled coil</keyword>
<dbReference type="InterPro" id="IPR000048">
    <property type="entry name" value="IQ_motif_EF-hand-BS"/>
</dbReference>
<dbReference type="InterPro" id="IPR036961">
    <property type="entry name" value="Kinesin_motor_dom_sf"/>
</dbReference>
<dbReference type="EMBL" id="CVRI01000037">
    <property type="protein sequence ID" value="CRK93365.1"/>
    <property type="molecule type" value="Genomic_DNA"/>
</dbReference>
<proteinExistence type="inferred from homology"/>
<feature type="domain" description="Myosin motor" evidence="16">
    <location>
        <begin position="135"/>
        <end position="1135"/>
    </location>
</feature>
<evidence type="ECO:0000256" key="2">
    <source>
        <dbReference type="ARBA" id="ARBA00008314"/>
    </source>
</evidence>
<dbReference type="FunFam" id="1.20.5.370:FF:000008">
    <property type="entry name" value="Myosin heavy chain"/>
    <property type="match status" value="1"/>
</dbReference>
<feature type="coiled-coil region" evidence="14">
    <location>
        <begin position="1384"/>
        <end position="1776"/>
    </location>
</feature>
<dbReference type="PRINTS" id="PR00193">
    <property type="entry name" value="MYOSINHEAVY"/>
</dbReference>
<feature type="domain" description="Myosin N-terminal SH3-like" evidence="17">
    <location>
        <begin position="34"/>
        <end position="83"/>
    </location>
</feature>
<dbReference type="FunFam" id="1.20.5.370:FF:000001">
    <property type="entry name" value="Myosin heavy chain"/>
    <property type="match status" value="1"/>
</dbReference>
<dbReference type="FunFam" id="1.20.5.340:FF:000036">
    <property type="entry name" value="Myosin heavy chain"/>
    <property type="match status" value="1"/>
</dbReference>
<dbReference type="GO" id="GO:0007424">
    <property type="term" value="P:open tracheal system development"/>
    <property type="evidence" value="ECO:0007669"/>
    <property type="project" value="UniProtKB-ARBA"/>
</dbReference>
<dbReference type="Pfam" id="PF00063">
    <property type="entry name" value="Myosin_head"/>
    <property type="match status" value="5"/>
</dbReference>
<keyword evidence="6 13" id="KW-0067">ATP-binding</keyword>
<gene>
    <name evidence="18" type="primary">putative Myosin heavy chain</name>
    <name evidence="18" type="ORF">CLUMA_CG006906</name>
</gene>
<feature type="region of interest" description="Actin-binding" evidence="13">
    <location>
        <begin position="1012"/>
        <end position="1034"/>
    </location>
</feature>
<evidence type="ECO:0000256" key="3">
    <source>
        <dbReference type="ARBA" id="ARBA00022433"/>
    </source>
</evidence>
<dbReference type="Gene3D" id="2.30.30.360">
    <property type="entry name" value="Myosin S1 fragment, N-terminal"/>
    <property type="match status" value="1"/>
</dbReference>
<evidence type="ECO:0000256" key="8">
    <source>
        <dbReference type="ARBA" id="ARBA00023123"/>
    </source>
</evidence>
<dbReference type="InterPro" id="IPR001609">
    <property type="entry name" value="Myosin_head_motor_dom-like"/>
</dbReference>
<evidence type="ECO:0000313" key="19">
    <source>
        <dbReference type="Proteomes" id="UP000183832"/>
    </source>
</evidence>
<evidence type="ECO:0000256" key="4">
    <source>
        <dbReference type="ARBA" id="ARBA00022490"/>
    </source>
</evidence>
<comment type="similarity">
    <text evidence="2 13">Belongs to the TRAFAC class myosin-kinesin ATPase superfamily. Myosin family.</text>
</comment>
<sequence length="2526" mass="289290">MPKIEKQVGDDPDPSEWLFVSLEQKRIDQSKPYDAKKACWVPCESQGYVLGEIKSTKGDLVSVSLPGGEEKNLKRDLLSPVNPPKFEKVEDMADLTHLNEAAVLHNLRQRYYSKIIYTKDFKKDLVGQVNPPKYEKCEDMSNLTYLNDASVLHNLRQRYLSKLIYTYSGLFCIVINPYKRWPLYTNRVAKMYRGKRRAEVPPHLFSVSDGAYVNMLTDHENQSMLITGESGAGKTENTKKVIAYFATIGASTKKPTEGEKSKGSLEDQVVQTNPVLEAFGNAKTVRNDNSSRFGKFIRIHFSGSGKLSGADIETYLLEKARVISQQTLERSYHIFYQMMSGSVPGLKAHCLLSDNVMDYYVVSQGKTTIPGVDDGEEMTLTDGKTTIPNVDDGEEMEATDGKTTIPNVDDGEECEATDDYYVVSQGKTTIPNVDDGEELEATDVRKVFANLCFTKQFNMSVLCDKCILSNNIMDYHIVSQGKTTIPSVDDNEEMELTDGKVTIPNVDDGEECTLTDQAFDILGFTQEEKDNVYKITAAVMHMGAMAFKQRGREEQAEADGTEAGEKVAKLFGVDCQDLYKNLLKPRIKVGNEFVTQGRNKDQVTNSVGALCKGVFDRLFKWLVKKCNETLDTKQKRVSFIGVLDIAGFEIFDFNGFEQLCINFTNEKLQQFFNHHMFVLEQEEYKKEGINWAFIDFGMDLLACVELIEKYNGFEQLCINFTNERLQQFFNHHMFVLEQEEYKKEGIVWAFIDFGLDLLATIEMIEKYNGFEQLCINFTNEKLQQFFNHHMFVLEQEEYKKEGIHWDFIDFGMDLLACIEMIERYNGFEQLCINFTNEKLQQFFNHHMFVLEQEEYKKEGIDWAFIDFGMDLLACIEMIEKPMGILSILEEESMFPKATDQTFAEKLMTNHLGKSAPFLKPKPPKPGCQAGHFAIAHYAGIVTYNITGWLEKNKDPLNDTVVDQFKKGSNMLLLEIFADHPGQSGTADAGGKGGRGKKGGGFATVSSSYKEQLNNLMQTLRATHPHFVRCIIPNELKQTGLIDAKLVMHQLTCNGVLEGIRICRKGFPNRMNYPDFKLRYLILAPAEMQKEKDPKKGAAVCLEKTGLDPELYRLGHTKARKQISFIYIFASNLIDKIIEDLTVFFRAGVLGQMEEFRDERLSRIMSWMQSWARGFLTRKTFKKLQEQRLALTVVQRSLRRYLKLRTWPWWKLWQKVKPLLNASRVEDQIAVKYSSFLFVSNDPNNYLIANNRNKYLKIVMSTNEPEPKIEISTAVLIPPDTDNTSKAHIVPEKRKVKKSKEPKEPKVVVPAPEIEKVIEPEVVPVVEPETVKVIEQEITNDVEPEKIIDEVVHEEEIPIIEPEKPRKSVKLVETSTYFNDEPMTFQKLEEKAAKAQEAFEKEEKARKELEALNSKLLAEKTALLDSLSGEKGALSDYQEKCAKLTAQKNDLDNQLRDVQERLAQEEDARNQMFQTKKKCEQEISGLKKDLEDLELSIQKSEQDKATKDHQIRNLNDEIAHQDELINKLNKEKKMQGETNQKTAEELQAAEDKVNHLNKVKAKLEQTLDELEDSLEREKKLRGDVEKSKRKVEGDLKLTQEAVADLERNKKELEQTIQRKDKEISSLTAKLEDEQSLVGKLQKQIKELQSRIEELEEEVEAERQARAKAEKQRADLARELEELGERLEEAGGATSAQIELNKKREAELAKLRRDLEEANIQHEGTLANLRKKHNDAVAEMAEQVDQLNKLKTKAEHDRANMYNELNNTRAACDQLSREKHEENIHHVAEKERSQYFGEVNDLRHSLDQVANEKAAQEKIAKQLQHTLNETQGKLDETNRTLNDFDAGKKKLSIENSDLLRQLEEAESQVSQLSKIKISLTQQLEDTKRLADEEARERATLLGKFRNLEHDLDNLREQVEEEAEGKADMQRQLSKANAEAQLWRAKYESEGVARSEELEEAKRKLQARLAEAEETIESLNQKCVALEKTKQRLSTEVEDLQLEVDRATTIANAAEKKQKAFDKIIGEWKLKVDDLAAELDASQKECRNYSTELFRLKGAYEEGQEQLEAVRRENKNLADEVKDLLDQIGEGGRNIHEIEKARKRLEVEKDELQAALEEAEAALEQEENKVLRAQLELSQVRQEIDRRIQEKEEEFENTRKNHQRALDSMQASLEAEAKGKAEALRMKKKLEADINELEIALDHANKANAEAQKNIKRYQQQLKDLQTALEEEQRARDDAREQLGISERRANALQNELEESRTLLEQADRGRRQAEQELGDAHEQLNEISAQNASISAAKRKLESELQTLHSDLDELLNEAKNSEEKAKKAMVDAARLADELRAEQDHAQTQEKLRKALETQIKELQVRLDEAEANALKGGKKAIQKLEQRVRELENELDGEQRRHADAQKNLRKGERRIKELTFQSEEDRKNHERMQDLVDKLQQKIKTYKRQIEEAEEIAALNLAKFRKAQQELEESEERADLAEQAISKFRAKGRGGSMARGASPVPQRPNPAFGGPRFDLAPENDF</sequence>
<organism evidence="18 19">
    <name type="scientific">Clunio marinus</name>
    <dbReference type="NCBI Taxonomy" id="568069"/>
    <lineage>
        <taxon>Eukaryota</taxon>
        <taxon>Metazoa</taxon>
        <taxon>Ecdysozoa</taxon>
        <taxon>Arthropoda</taxon>
        <taxon>Hexapoda</taxon>
        <taxon>Insecta</taxon>
        <taxon>Pterygota</taxon>
        <taxon>Neoptera</taxon>
        <taxon>Endopterygota</taxon>
        <taxon>Diptera</taxon>
        <taxon>Nematocera</taxon>
        <taxon>Chironomoidea</taxon>
        <taxon>Chironomidae</taxon>
        <taxon>Clunio</taxon>
    </lineage>
</organism>
<dbReference type="Gene3D" id="4.10.270.10">
    <property type="entry name" value="Myosin, subunit A"/>
    <property type="match status" value="1"/>
</dbReference>
<dbReference type="FunFam" id="3.40.850.10:FF:000024">
    <property type="entry name" value="Myosin heavy chain, isoform J"/>
    <property type="match status" value="1"/>
</dbReference>
<dbReference type="Gene3D" id="1.20.120.720">
    <property type="entry name" value="Myosin VI head, motor domain, U50 subdomain"/>
    <property type="match status" value="1"/>
</dbReference>
<dbReference type="GO" id="GO:0007298">
    <property type="term" value="P:border follicle cell migration"/>
    <property type="evidence" value="ECO:0007669"/>
    <property type="project" value="UniProtKB-ARBA"/>
</dbReference>
<evidence type="ECO:0000259" key="16">
    <source>
        <dbReference type="PROSITE" id="PS51456"/>
    </source>
</evidence>
<dbReference type="InterPro" id="IPR014751">
    <property type="entry name" value="XRCC4-like_C"/>
</dbReference>
<evidence type="ECO:0000256" key="14">
    <source>
        <dbReference type="SAM" id="Coils"/>
    </source>
</evidence>
<dbReference type="Gene3D" id="1.10.10.820">
    <property type="match status" value="1"/>
</dbReference>
<evidence type="ECO:0000259" key="17">
    <source>
        <dbReference type="PROSITE" id="PS51844"/>
    </source>
</evidence>
<evidence type="ECO:0000256" key="5">
    <source>
        <dbReference type="ARBA" id="ARBA00022741"/>
    </source>
</evidence>
<keyword evidence="5 13" id="KW-0547">Nucleotide-binding</keyword>
<dbReference type="FunFam" id="1.10.10.820:FF:000001">
    <property type="entry name" value="Myosin heavy chain"/>
    <property type="match status" value="1"/>
</dbReference>
<dbReference type="FunFam" id="1.20.5.340:FF:000021">
    <property type="entry name" value="Myosin heavy chain, isoform G"/>
    <property type="match status" value="1"/>
</dbReference>
<dbReference type="GO" id="GO:0045214">
    <property type="term" value="P:sarcomere organization"/>
    <property type="evidence" value="ECO:0007669"/>
    <property type="project" value="UniProtKB-ARBA"/>
</dbReference>
<dbReference type="InterPro" id="IPR027417">
    <property type="entry name" value="P-loop_NTPase"/>
</dbReference>
<evidence type="ECO:0000256" key="6">
    <source>
        <dbReference type="ARBA" id="ARBA00022840"/>
    </source>
</evidence>
<name>A0A1J1HZB1_9DIPT</name>
<dbReference type="FunFam" id="1.20.120.720:FF:000001">
    <property type="entry name" value="Myosin heavy chain, muscle"/>
    <property type="match status" value="1"/>
</dbReference>
<dbReference type="GO" id="GO:0005524">
    <property type="term" value="F:ATP binding"/>
    <property type="evidence" value="ECO:0007669"/>
    <property type="project" value="UniProtKB-UniRule"/>
</dbReference>
<evidence type="ECO:0000256" key="7">
    <source>
        <dbReference type="ARBA" id="ARBA00023054"/>
    </source>
</evidence>
<dbReference type="InterPro" id="IPR004009">
    <property type="entry name" value="SH3_Myosin"/>
</dbReference>
<evidence type="ECO:0000313" key="18">
    <source>
        <dbReference type="EMBL" id="CRK93365.1"/>
    </source>
</evidence>
<dbReference type="FunFam" id="1.20.5.340:FF:000019">
    <property type="entry name" value="Myosin heavy chain, isoform G"/>
    <property type="match status" value="1"/>
</dbReference>
<keyword evidence="4" id="KW-0963">Cytoplasm</keyword>
<accession>A0A1J1HZB1</accession>
<dbReference type="Gene3D" id="1.20.58.530">
    <property type="match status" value="4"/>
</dbReference>
<dbReference type="OrthoDB" id="6108017at2759"/>
<evidence type="ECO:0000256" key="11">
    <source>
        <dbReference type="ARBA" id="ARBA00023203"/>
    </source>
</evidence>
<keyword evidence="9 13" id="KW-0505">Motor protein</keyword>
<dbReference type="PANTHER" id="PTHR45615:SF27">
    <property type="entry name" value="MYOSIN HEAVY CHAIN, MUSCLE"/>
    <property type="match status" value="1"/>
</dbReference>
<dbReference type="FunFam" id="1.20.5.370:FF:000009">
    <property type="entry name" value="Myosin heavy chain, isoform G"/>
    <property type="match status" value="1"/>
</dbReference>
<keyword evidence="3" id="KW-0787">Thick filament</keyword>
<dbReference type="SUPFAM" id="SSF90257">
    <property type="entry name" value="Myosin rod fragments"/>
    <property type="match status" value="6"/>
</dbReference>
<dbReference type="Gene3D" id="1.20.5.340">
    <property type="match status" value="5"/>
</dbReference>
<keyword evidence="11 13" id="KW-0009">Actin-binding</keyword>
<dbReference type="GO" id="GO:0032982">
    <property type="term" value="C:myosin filament"/>
    <property type="evidence" value="ECO:0007669"/>
    <property type="project" value="UniProtKB-KW"/>
</dbReference>
<dbReference type="SUPFAM" id="SSF52540">
    <property type="entry name" value="P-loop containing nucleoside triphosphate hydrolases"/>
    <property type="match status" value="5"/>
</dbReference>
<dbReference type="PROSITE" id="PS50096">
    <property type="entry name" value="IQ"/>
    <property type="match status" value="1"/>
</dbReference>
<feature type="region of interest" description="Disordered" evidence="15">
    <location>
        <begin position="2490"/>
        <end position="2526"/>
    </location>
</feature>
<keyword evidence="10" id="KW-0514">Muscle protein</keyword>
<feature type="binding site" evidence="13">
    <location>
        <begin position="228"/>
        <end position="235"/>
    </location>
    <ligand>
        <name>ATP</name>
        <dbReference type="ChEBI" id="CHEBI:30616"/>
    </ligand>
</feature>
<dbReference type="Pfam" id="PF02736">
    <property type="entry name" value="Myosin_N"/>
    <property type="match status" value="1"/>
</dbReference>
<comment type="subunit">
    <text evidence="12">Muscle myosin is a hexameric protein that consists of 2 heavy chain subunits (MHC), 2 alkali light chain subunits (MLC) and 2 regulatory light chain subunits (MLC-2).</text>
</comment>
<dbReference type="SMART" id="SM00015">
    <property type="entry name" value="IQ"/>
    <property type="match status" value="1"/>
</dbReference>
<dbReference type="PANTHER" id="PTHR45615">
    <property type="entry name" value="MYOSIN HEAVY CHAIN, NON-MUSCLE"/>
    <property type="match status" value="1"/>
</dbReference>
<dbReference type="FunFam" id="1.20.5.370:FF:000005">
    <property type="entry name" value="Myosin heavy chain, isoform I"/>
    <property type="match status" value="1"/>
</dbReference>
<dbReference type="PROSITE" id="PS51844">
    <property type="entry name" value="SH3_LIKE"/>
    <property type="match status" value="1"/>
</dbReference>
<dbReference type="InterPro" id="IPR002928">
    <property type="entry name" value="Myosin_tail"/>
</dbReference>
<keyword evidence="8 13" id="KW-0518">Myosin</keyword>
<dbReference type="PROSITE" id="PS51456">
    <property type="entry name" value="MYOSIN_MOTOR"/>
    <property type="match status" value="1"/>
</dbReference>
<feature type="region of interest" description="Disordered" evidence="15">
    <location>
        <begin position="382"/>
        <end position="403"/>
    </location>
</feature>
<reference evidence="18 19" key="1">
    <citation type="submission" date="2015-04" db="EMBL/GenBank/DDBJ databases">
        <authorList>
            <person name="Syromyatnikov M.Y."/>
            <person name="Popov V.N."/>
        </authorList>
    </citation>
    <scope>NUCLEOTIDE SEQUENCE [LARGE SCALE GENOMIC DNA]</scope>
</reference>
<keyword evidence="19" id="KW-1185">Reference proteome</keyword>
<dbReference type="GO" id="GO:0051015">
    <property type="term" value="F:actin filament binding"/>
    <property type="evidence" value="ECO:0007669"/>
    <property type="project" value="InterPro"/>
</dbReference>